<feature type="transmembrane region" description="Helical" evidence="1">
    <location>
        <begin position="131"/>
        <end position="151"/>
    </location>
</feature>
<keyword evidence="3" id="KW-1185">Reference proteome</keyword>
<evidence type="ECO:0000256" key="1">
    <source>
        <dbReference type="SAM" id="Phobius"/>
    </source>
</evidence>
<accession>A0A835ZCY7</accession>
<feature type="transmembrane region" description="Helical" evidence="1">
    <location>
        <begin position="72"/>
        <end position="91"/>
    </location>
</feature>
<evidence type="ECO:0000313" key="2">
    <source>
        <dbReference type="EMBL" id="KAG5189050.1"/>
    </source>
</evidence>
<dbReference type="Proteomes" id="UP000664859">
    <property type="component" value="Unassembled WGS sequence"/>
</dbReference>
<organism evidence="2 3">
    <name type="scientific">Tribonema minus</name>
    <dbReference type="NCBI Taxonomy" id="303371"/>
    <lineage>
        <taxon>Eukaryota</taxon>
        <taxon>Sar</taxon>
        <taxon>Stramenopiles</taxon>
        <taxon>Ochrophyta</taxon>
        <taxon>PX clade</taxon>
        <taxon>Xanthophyceae</taxon>
        <taxon>Tribonematales</taxon>
        <taxon>Tribonemataceae</taxon>
        <taxon>Tribonema</taxon>
    </lineage>
</organism>
<sequence>MPADATEVAVAAKVGAALFLLVPYAGISAYYEGGAADQWNMIIGGDKAPLAAFKHTADATTAYAQSRLMLNFVIDVGGYGVLGFLVAYKLWTEASLLFYLFGTFIIGIVDLAFLFLMVWPGRVIVFSPESLGGPVIRALAVMITPFGLPAFTNAVVKAKSG</sequence>
<dbReference type="AlphaFoldDB" id="A0A835ZCY7"/>
<dbReference type="OrthoDB" id="10489510at2759"/>
<reference evidence="2" key="1">
    <citation type="submission" date="2021-02" db="EMBL/GenBank/DDBJ databases">
        <title>First Annotated Genome of the Yellow-green Alga Tribonema minus.</title>
        <authorList>
            <person name="Mahan K.M."/>
        </authorList>
    </citation>
    <scope>NUCLEOTIDE SEQUENCE</scope>
    <source>
        <strain evidence="2">UTEX B ZZ1240</strain>
    </source>
</reference>
<keyword evidence="1" id="KW-0812">Transmembrane</keyword>
<keyword evidence="1" id="KW-0472">Membrane</keyword>
<keyword evidence="1" id="KW-1133">Transmembrane helix</keyword>
<proteinExistence type="predicted"/>
<gene>
    <name evidence="2" type="ORF">JKP88DRAFT_262128</name>
</gene>
<feature type="transmembrane region" description="Helical" evidence="1">
    <location>
        <begin position="97"/>
        <end position="119"/>
    </location>
</feature>
<name>A0A835ZCY7_9STRA</name>
<protein>
    <submittedName>
        <fullName evidence="2">Uncharacterized protein</fullName>
    </submittedName>
</protein>
<comment type="caution">
    <text evidence="2">The sequence shown here is derived from an EMBL/GenBank/DDBJ whole genome shotgun (WGS) entry which is preliminary data.</text>
</comment>
<evidence type="ECO:0000313" key="3">
    <source>
        <dbReference type="Proteomes" id="UP000664859"/>
    </source>
</evidence>
<dbReference type="EMBL" id="JAFCMP010000057">
    <property type="protein sequence ID" value="KAG5189050.1"/>
    <property type="molecule type" value="Genomic_DNA"/>
</dbReference>